<dbReference type="InterPro" id="IPR038643">
    <property type="entry name" value="PliI_sf"/>
</dbReference>
<evidence type="ECO:0000313" key="1">
    <source>
        <dbReference type="EMBL" id="CCH51284.1"/>
    </source>
</evidence>
<organism evidence="1 2">
    <name type="scientific">Fibrisoma limi BUZ 3</name>
    <dbReference type="NCBI Taxonomy" id="1185876"/>
    <lineage>
        <taxon>Bacteria</taxon>
        <taxon>Pseudomonadati</taxon>
        <taxon>Bacteroidota</taxon>
        <taxon>Cytophagia</taxon>
        <taxon>Cytophagales</taxon>
        <taxon>Spirosomataceae</taxon>
        <taxon>Fibrisoma</taxon>
    </lineage>
</organism>
<dbReference type="EMBL" id="CAIT01000004">
    <property type="protein sequence ID" value="CCH51284.1"/>
    <property type="molecule type" value="Genomic_DNA"/>
</dbReference>
<dbReference type="Gene3D" id="2.40.128.460">
    <property type="entry name" value="Periplasmic lysozyme inhibitor of I-type lysozyme"/>
    <property type="match status" value="1"/>
</dbReference>
<dbReference type="RefSeq" id="WP_009279872.1">
    <property type="nucleotide sequence ID" value="NZ_CAIT01000004.1"/>
</dbReference>
<protein>
    <submittedName>
        <fullName evidence="1">Uncharacterized protein</fullName>
    </submittedName>
</protein>
<comment type="caution">
    <text evidence="1">The sequence shown here is derived from an EMBL/GenBank/DDBJ whole genome shotgun (WGS) entry which is preliminary data.</text>
</comment>
<name>I2GBL0_9BACT</name>
<dbReference type="eggNOG" id="COG4461">
    <property type="taxonomic scope" value="Bacteria"/>
</dbReference>
<evidence type="ECO:0000313" key="2">
    <source>
        <dbReference type="Proteomes" id="UP000009309"/>
    </source>
</evidence>
<keyword evidence="2" id="KW-1185">Reference proteome</keyword>
<reference evidence="1 2" key="1">
    <citation type="journal article" date="2012" name="J. Bacteriol.">
        <title>Genome Sequence of the Filamentous Bacterium Fibrisoma limi BUZ 3T.</title>
        <authorList>
            <person name="Filippini M."/>
            <person name="Qi W."/>
            <person name="Jaenicke S."/>
            <person name="Goesmann A."/>
            <person name="Smits T.H."/>
            <person name="Bagheri H.C."/>
        </authorList>
    </citation>
    <scope>NUCLEOTIDE SEQUENCE [LARGE SCALE GENOMIC DNA]</scope>
    <source>
        <strain evidence="2">BUZ 3T</strain>
    </source>
</reference>
<gene>
    <name evidence="1" type="ORF">BN8_00201</name>
</gene>
<dbReference type="Proteomes" id="UP000009309">
    <property type="component" value="Unassembled WGS sequence"/>
</dbReference>
<proteinExistence type="predicted"/>
<sequence>MINWFSYLWLGTVWLLGFSTGEAERRPVSARTDRPSTTTYTTSLRYNIYTFNVSSADSGAVRELTVKAYRGELLLTNFKTRIDGAVVNAEVADLDNNRFPELYVYSTSNGSGSFGRVYAWQFLLERKADIRVVDWQKPDEGYMGHDSLWVERNILCRKFPLYQSGDVNAEPTGGDRMMRYRLQPAGEAFTLVAEE</sequence>
<accession>I2GBL0</accession>
<dbReference type="AlphaFoldDB" id="I2GBL0"/>